<name>A0A9P5Y772_9AGAR</name>
<dbReference type="AlphaFoldDB" id="A0A9P5Y772"/>
<reference evidence="2" key="1">
    <citation type="submission" date="2020-11" db="EMBL/GenBank/DDBJ databases">
        <authorList>
            <consortium name="DOE Joint Genome Institute"/>
            <person name="Ahrendt S."/>
            <person name="Riley R."/>
            <person name="Andreopoulos W."/>
            <person name="Labutti K."/>
            <person name="Pangilinan J."/>
            <person name="Ruiz-Duenas F.J."/>
            <person name="Barrasa J.M."/>
            <person name="Sanchez-Garcia M."/>
            <person name="Camarero S."/>
            <person name="Miyauchi S."/>
            <person name="Serrano A."/>
            <person name="Linde D."/>
            <person name="Babiker R."/>
            <person name="Drula E."/>
            <person name="Ayuso-Fernandez I."/>
            <person name="Pacheco R."/>
            <person name="Padilla G."/>
            <person name="Ferreira P."/>
            <person name="Barriuso J."/>
            <person name="Kellner H."/>
            <person name="Castanera R."/>
            <person name="Alfaro M."/>
            <person name="Ramirez L."/>
            <person name="Pisabarro A.G."/>
            <person name="Kuo A."/>
            <person name="Tritt A."/>
            <person name="Lipzen A."/>
            <person name="He G."/>
            <person name="Yan M."/>
            <person name="Ng V."/>
            <person name="Cullen D."/>
            <person name="Martin F."/>
            <person name="Rosso M.-N."/>
            <person name="Henrissat B."/>
            <person name="Hibbett D."/>
            <person name="Martinez A.T."/>
            <person name="Grigoriev I.V."/>
        </authorList>
    </citation>
    <scope>NUCLEOTIDE SEQUENCE</scope>
    <source>
        <strain evidence="2">CBS 247.69</strain>
    </source>
</reference>
<dbReference type="EMBL" id="MU150270">
    <property type="protein sequence ID" value="KAF9462571.1"/>
    <property type="molecule type" value="Genomic_DNA"/>
</dbReference>
<gene>
    <name evidence="2" type="ORF">BDZ94DRAFT_709669</name>
</gene>
<dbReference type="Proteomes" id="UP000807353">
    <property type="component" value="Unassembled WGS sequence"/>
</dbReference>
<evidence type="ECO:0000256" key="1">
    <source>
        <dbReference type="SAM" id="MobiDB-lite"/>
    </source>
</evidence>
<protein>
    <submittedName>
        <fullName evidence="2">Uncharacterized protein</fullName>
    </submittedName>
</protein>
<accession>A0A9P5Y772</accession>
<feature type="region of interest" description="Disordered" evidence="1">
    <location>
        <begin position="98"/>
        <end position="130"/>
    </location>
</feature>
<evidence type="ECO:0000313" key="3">
    <source>
        <dbReference type="Proteomes" id="UP000807353"/>
    </source>
</evidence>
<sequence length="469" mass="52523">MSTPHFDDFSNSLSELPRLDMRHFIYSYIKEQKVHAKSYAFEGQAFVSSWNRQPLEAQVPQNHTHATQALIECGFDTPVLKPRVTELGNASSIINKREASNGPIVQDRASNAPFQKEESKRKRASTVTTGGIPRSKIRQRVVRAKRHSNVGIMSSEQYIRLKERRERRQAKHVAINPVEPGVGSEPECEKTNKMKTEKGKKTRKKEKLKIPPALALMHGFSATNVRSGRLTINHSVGVFNKGKASTQNRVNNNKFSKAQGRPNISFTESAFLAGACSERTSRRKNILLPPSAFDLDSSTLDQNPSPFSKTEPFCPKSCDETSFGASDITLDRSSIVEEAIQPLRNIVACAESITWDIELDSASLPSQASSDLERGNIILNTQQFSWSNQKTRNCVSEDRDNCVDSGSRPLDRSISVRFTTRLFRASGQRTVSIFRIVQILCRQSESAALSCKISGRKRLTSTRDWLPRP</sequence>
<feature type="region of interest" description="Disordered" evidence="1">
    <location>
        <begin position="177"/>
        <end position="206"/>
    </location>
</feature>
<keyword evidence="3" id="KW-1185">Reference proteome</keyword>
<evidence type="ECO:0000313" key="2">
    <source>
        <dbReference type="EMBL" id="KAF9462571.1"/>
    </source>
</evidence>
<dbReference type="OrthoDB" id="2537141at2759"/>
<feature type="compositionally biased region" description="Basic and acidic residues" evidence="1">
    <location>
        <begin position="187"/>
        <end position="199"/>
    </location>
</feature>
<organism evidence="2 3">
    <name type="scientific">Collybia nuda</name>
    <dbReference type="NCBI Taxonomy" id="64659"/>
    <lineage>
        <taxon>Eukaryota</taxon>
        <taxon>Fungi</taxon>
        <taxon>Dikarya</taxon>
        <taxon>Basidiomycota</taxon>
        <taxon>Agaricomycotina</taxon>
        <taxon>Agaricomycetes</taxon>
        <taxon>Agaricomycetidae</taxon>
        <taxon>Agaricales</taxon>
        <taxon>Tricholomatineae</taxon>
        <taxon>Clitocybaceae</taxon>
        <taxon>Collybia</taxon>
    </lineage>
</organism>
<proteinExistence type="predicted"/>
<comment type="caution">
    <text evidence="2">The sequence shown here is derived from an EMBL/GenBank/DDBJ whole genome shotgun (WGS) entry which is preliminary data.</text>
</comment>